<protein>
    <recommendedName>
        <fullName evidence="1">Glyoxalase-like domain-containing protein</fullName>
    </recommendedName>
</protein>
<name>A0A0R2P4Y2_9ACTN</name>
<dbReference type="EMBL" id="LIAX01000070">
    <property type="protein sequence ID" value="KRO33020.1"/>
    <property type="molecule type" value="Genomic_DNA"/>
</dbReference>
<gene>
    <name evidence="2" type="ORF">ABR65_02675</name>
</gene>
<dbReference type="InterPro" id="IPR029068">
    <property type="entry name" value="Glyas_Bleomycin-R_OHBP_Dase"/>
</dbReference>
<dbReference type="AlphaFoldDB" id="A0A0R2P4Y2"/>
<accession>A0A0R2P4Y2</accession>
<dbReference type="Proteomes" id="UP000054017">
    <property type="component" value="Unassembled WGS sequence"/>
</dbReference>
<proteinExistence type="predicted"/>
<dbReference type="InterPro" id="IPR025870">
    <property type="entry name" value="Glyoxalase-like_dom"/>
</dbReference>
<organism evidence="2 3">
    <name type="scientific">Actinobacteria bacterium BACL2 MAG-121220-bin52</name>
    <dbReference type="NCBI Taxonomy" id="1655573"/>
    <lineage>
        <taxon>Bacteria</taxon>
        <taxon>Bacillati</taxon>
        <taxon>Actinomycetota</taxon>
        <taxon>Actinomycetes</taxon>
        <taxon>Actinomycetes incertae sedis</taxon>
        <taxon>ac1 cluster</taxon>
    </lineage>
</organism>
<sequence length="214" mass="23299">MRLDHISYAATHDQLVDVVQRIGSRIGSAFTDGGIHPRFGTRNFTLALKNGHYLEVVCPLDHPAADASAFGRVVSQRANEGGGWLTWVVSTDDLSPIENRLGRQAIDGSRKRPDGSELKWKQLGVLGTLNDSQLPFFIQWMSSDHPSNDGKAVAEIVKIEIAGDEKTIEEWLGSDLSKAFDGVEIQWVDSVVSDGETGLVAVHLATPNGVVRLD</sequence>
<comment type="caution">
    <text evidence="2">The sequence shown here is derived from an EMBL/GenBank/DDBJ whole genome shotgun (WGS) entry which is preliminary data.</text>
</comment>
<dbReference type="PANTHER" id="PTHR40265:SF1">
    <property type="entry name" value="GLYOXALASE-LIKE DOMAIN-CONTAINING PROTEIN"/>
    <property type="match status" value="1"/>
</dbReference>
<dbReference type="PANTHER" id="PTHR40265">
    <property type="entry name" value="BLL2707 PROTEIN"/>
    <property type="match status" value="1"/>
</dbReference>
<reference evidence="2 3" key="1">
    <citation type="submission" date="2015-10" db="EMBL/GenBank/DDBJ databases">
        <title>Metagenome-Assembled Genomes uncover a global brackish microbiome.</title>
        <authorList>
            <person name="Hugerth L.W."/>
            <person name="Larsson J."/>
            <person name="Alneberg J."/>
            <person name="Lindh M.V."/>
            <person name="Legrand C."/>
            <person name="Pinhassi J."/>
            <person name="Andersson A.F."/>
        </authorList>
    </citation>
    <scope>NUCLEOTIDE SEQUENCE [LARGE SCALE GENOMIC DNA]</scope>
    <source>
        <strain evidence="2">BACL2 MAG-121220-bin52</strain>
    </source>
</reference>
<dbReference type="Gene3D" id="3.10.180.10">
    <property type="entry name" value="2,3-Dihydroxybiphenyl 1,2-Dioxygenase, domain 1"/>
    <property type="match status" value="1"/>
</dbReference>
<evidence type="ECO:0000259" key="1">
    <source>
        <dbReference type="Pfam" id="PF13468"/>
    </source>
</evidence>
<evidence type="ECO:0000313" key="3">
    <source>
        <dbReference type="Proteomes" id="UP000054017"/>
    </source>
</evidence>
<feature type="domain" description="Glyoxalase-like" evidence="1">
    <location>
        <begin position="3"/>
        <end position="167"/>
    </location>
</feature>
<dbReference type="Pfam" id="PF13468">
    <property type="entry name" value="Glyoxalase_3"/>
    <property type="match status" value="1"/>
</dbReference>
<evidence type="ECO:0000313" key="2">
    <source>
        <dbReference type="EMBL" id="KRO33020.1"/>
    </source>
</evidence>